<gene>
    <name evidence="1" type="ORF">KHLLAP_LOCUS3721</name>
</gene>
<comment type="caution">
    <text evidence="1">The sequence shown here is derived from an EMBL/GenBank/DDBJ whole genome shotgun (WGS) entry which is preliminary data.</text>
</comment>
<organism evidence="1 2">
    <name type="scientific">Anthostomella pinea</name>
    <dbReference type="NCBI Taxonomy" id="933095"/>
    <lineage>
        <taxon>Eukaryota</taxon>
        <taxon>Fungi</taxon>
        <taxon>Dikarya</taxon>
        <taxon>Ascomycota</taxon>
        <taxon>Pezizomycotina</taxon>
        <taxon>Sordariomycetes</taxon>
        <taxon>Xylariomycetidae</taxon>
        <taxon>Xylariales</taxon>
        <taxon>Xylariaceae</taxon>
        <taxon>Anthostomella</taxon>
    </lineage>
</organism>
<dbReference type="EMBL" id="CAUWAG010000004">
    <property type="protein sequence ID" value="CAJ2503253.1"/>
    <property type="molecule type" value="Genomic_DNA"/>
</dbReference>
<protein>
    <submittedName>
        <fullName evidence="1">Uu.00g106470.m01.CDS01</fullName>
    </submittedName>
</protein>
<reference evidence="1" key="1">
    <citation type="submission" date="2023-10" db="EMBL/GenBank/DDBJ databases">
        <authorList>
            <person name="Hackl T."/>
        </authorList>
    </citation>
    <scope>NUCLEOTIDE SEQUENCE</scope>
</reference>
<evidence type="ECO:0000313" key="2">
    <source>
        <dbReference type="Proteomes" id="UP001295740"/>
    </source>
</evidence>
<keyword evidence="2" id="KW-1185">Reference proteome</keyword>
<name>A0AAI8YFT3_9PEZI</name>
<accession>A0AAI8YFT3</accession>
<proteinExistence type="predicted"/>
<sequence length="161" mass="17865">MAQSIQSEADAFIKRYAALFSSPCCSSPDEAGQLADEVGKHYRPGVTFFTNGEISRFESQSESARFVEGEMRKNIESGVGTRLDLLAIHKTEVYSPTSALCWLEWEFVPKAGSEYGGKSWKFTNIYGYRAATKESAAGWEFVVRDDEVNAFVQATGKTFEA</sequence>
<dbReference type="AlphaFoldDB" id="A0AAI8YFT3"/>
<evidence type="ECO:0000313" key="1">
    <source>
        <dbReference type="EMBL" id="CAJ2503253.1"/>
    </source>
</evidence>
<dbReference type="Proteomes" id="UP001295740">
    <property type="component" value="Unassembled WGS sequence"/>
</dbReference>